<evidence type="ECO:0000256" key="9">
    <source>
        <dbReference type="HAMAP-Rule" id="MF_00134"/>
    </source>
</evidence>
<dbReference type="Pfam" id="PF00218">
    <property type="entry name" value="IGPS"/>
    <property type="match status" value="1"/>
</dbReference>
<dbReference type="KEGG" id="bko:CKF48_20160"/>
<comment type="catalytic activity">
    <reaction evidence="1 9">
        <text>1-(2-carboxyphenylamino)-1-deoxy-D-ribulose 5-phosphate + H(+) = (1S,2R)-1-C-(indol-3-yl)glycerol 3-phosphate + CO2 + H2O</text>
        <dbReference type="Rhea" id="RHEA:23476"/>
        <dbReference type="ChEBI" id="CHEBI:15377"/>
        <dbReference type="ChEBI" id="CHEBI:15378"/>
        <dbReference type="ChEBI" id="CHEBI:16526"/>
        <dbReference type="ChEBI" id="CHEBI:58613"/>
        <dbReference type="ChEBI" id="CHEBI:58866"/>
        <dbReference type="EC" id="4.1.1.48"/>
    </reaction>
</comment>
<keyword evidence="8 9" id="KW-0456">Lyase</keyword>
<dbReference type="PANTHER" id="PTHR22854:SF2">
    <property type="entry name" value="INDOLE-3-GLYCEROL-PHOSPHATE SYNTHASE"/>
    <property type="match status" value="1"/>
</dbReference>
<dbReference type="PROSITE" id="PS00614">
    <property type="entry name" value="IGPS"/>
    <property type="match status" value="1"/>
</dbReference>
<evidence type="ECO:0000256" key="8">
    <source>
        <dbReference type="ARBA" id="ARBA00023239"/>
    </source>
</evidence>
<dbReference type="InterPro" id="IPR045186">
    <property type="entry name" value="Indole-3-glycerol_P_synth"/>
</dbReference>
<name>A0A248TMH6_9BACI</name>
<organism evidence="11 12">
    <name type="scientific">Cytobacillus kochii</name>
    <dbReference type="NCBI Taxonomy" id="859143"/>
    <lineage>
        <taxon>Bacteria</taxon>
        <taxon>Bacillati</taxon>
        <taxon>Bacillota</taxon>
        <taxon>Bacilli</taxon>
        <taxon>Bacillales</taxon>
        <taxon>Bacillaceae</taxon>
        <taxon>Cytobacillus</taxon>
    </lineage>
</organism>
<sequence>MTILDRIISEKRRTLSNLAYSGNSRRNGTTRSLLKQLEKNKPVIIAEFKRASPSKGIINNLLQPDEQACLYERFGADAMSVLTDTPFFKGNFTDLTTVFDAVSLPLLCKDFIIDERQIVYAKNHGATVILLIVAALTKDQLKQLFHFAINEGLEVLVEVHNKAEAERAIELGAEIIGVNNRDLHTFGVDLQVTESLAPLIKESGAFLISESGLKTGEDVARVINAGADGILVGEALMKSENLELLMRQMKKTQNLAGGSK</sequence>
<dbReference type="EC" id="4.1.1.48" evidence="9"/>
<dbReference type="InterPro" id="IPR013798">
    <property type="entry name" value="Indole-3-glycerol_P_synth_dom"/>
</dbReference>
<keyword evidence="12" id="KW-1185">Reference proteome</keyword>
<dbReference type="PANTHER" id="PTHR22854">
    <property type="entry name" value="TRYPTOPHAN BIOSYNTHESIS PROTEIN"/>
    <property type="match status" value="1"/>
</dbReference>
<evidence type="ECO:0000313" key="12">
    <source>
        <dbReference type="Proteomes" id="UP000215137"/>
    </source>
</evidence>
<evidence type="ECO:0000256" key="2">
    <source>
        <dbReference type="ARBA" id="ARBA00004696"/>
    </source>
</evidence>
<evidence type="ECO:0000256" key="6">
    <source>
        <dbReference type="ARBA" id="ARBA00022822"/>
    </source>
</evidence>
<keyword evidence="7 9" id="KW-0057">Aromatic amino acid biosynthesis</keyword>
<dbReference type="InterPro" id="IPR013785">
    <property type="entry name" value="Aldolase_TIM"/>
</dbReference>
<dbReference type="CDD" id="cd00331">
    <property type="entry name" value="IGPS"/>
    <property type="match status" value="1"/>
</dbReference>
<evidence type="ECO:0000256" key="1">
    <source>
        <dbReference type="ARBA" id="ARBA00001633"/>
    </source>
</evidence>
<dbReference type="GO" id="GO:0004640">
    <property type="term" value="F:phosphoribosylanthranilate isomerase activity"/>
    <property type="evidence" value="ECO:0007669"/>
    <property type="project" value="TreeGrafter"/>
</dbReference>
<evidence type="ECO:0000256" key="4">
    <source>
        <dbReference type="ARBA" id="ARBA00022605"/>
    </source>
</evidence>
<proteinExistence type="inferred from homology"/>
<dbReference type="Gene3D" id="3.20.20.70">
    <property type="entry name" value="Aldolase class I"/>
    <property type="match status" value="1"/>
</dbReference>
<gene>
    <name evidence="9" type="primary">trpC</name>
    <name evidence="11" type="ORF">CKF48_20160</name>
</gene>
<dbReference type="Proteomes" id="UP000215137">
    <property type="component" value="Chromosome"/>
</dbReference>
<keyword evidence="5 9" id="KW-0210">Decarboxylase</keyword>
<dbReference type="OrthoDB" id="9804217at2"/>
<comment type="pathway">
    <text evidence="2 9">Amino-acid biosynthesis; L-tryptophan biosynthesis; L-tryptophan from chorismate: step 4/5.</text>
</comment>
<dbReference type="HAMAP" id="MF_00134_B">
    <property type="entry name" value="IGPS_B"/>
    <property type="match status" value="1"/>
</dbReference>
<feature type="domain" description="Indole-3-glycerol phosphate synthase" evidence="10">
    <location>
        <begin position="23"/>
        <end position="248"/>
    </location>
</feature>
<dbReference type="InterPro" id="IPR001468">
    <property type="entry name" value="Indole-3-GlycerolPSynthase_CS"/>
</dbReference>
<dbReference type="RefSeq" id="WP_095372987.1">
    <property type="nucleotide sequence ID" value="NZ_CP022983.1"/>
</dbReference>
<dbReference type="EMBL" id="CP022983">
    <property type="protein sequence ID" value="ASV69424.1"/>
    <property type="molecule type" value="Genomic_DNA"/>
</dbReference>
<dbReference type="NCBIfam" id="NF001377">
    <property type="entry name" value="PRK00278.2-4"/>
    <property type="match status" value="1"/>
</dbReference>
<evidence type="ECO:0000256" key="5">
    <source>
        <dbReference type="ARBA" id="ARBA00022793"/>
    </source>
</evidence>
<accession>A0A248TMH6</accession>
<evidence type="ECO:0000256" key="3">
    <source>
        <dbReference type="ARBA" id="ARBA00008737"/>
    </source>
</evidence>
<evidence type="ECO:0000256" key="7">
    <source>
        <dbReference type="ARBA" id="ARBA00023141"/>
    </source>
</evidence>
<protein>
    <recommendedName>
        <fullName evidence="9">Indole-3-glycerol phosphate synthase</fullName>
        <shortName evidence="9">IGPS</shortName>
        <ecNumber evidence="9">4.1.1.48</ecNumber>
    </recommendedName>
</protein>
<comment type="similarity">
    <text evidence="3 9">Belongs to the TrpC family.</text>
</comment>
<dbReference type="UniPathway" id="UPA00035">
    <property type="reaction ID" value="UER00043"/>
</dbReference>
<dbReference type="InterPro" id="IPR011060">
    <property type="entry name" value="RibuloseP-bd_barrel"/>
</dbReference>
<keyword evidence="6 9" id="KW-0822">Tryptophan biosynthesis</keyword>
<reference evidence="11 12" key="1">
    <citation type="submission" date="2017-08" db="EMBL/GenBank/DDBJ databases">
        <title>Complete Genome Sequence of Bacillus kochii Oregon-R-modENCODE STRAIN BDGP4, isolated from Drosophila melanogaster gut.</title>
        <authorList>
            <person name="Wan K.H."/>
            <person name="Yu C."/>
            <person name="Park S."/>
            <person name="Hammonds A.S."/>
            <person name="Booth B.W."/>
            <person name="Celniker S.E."/>
        </authorList>
    </citation>
    <scope>NUCLEOTIDE SEQUENCE [LARGE SCALE GENOMIC DNA]</scope>
    <source>
        <strain evidence="11 12">BDGP4</strain>
    </source>
</reference>
<dbReference type="GO" id="GO:0000162">
    <property type="term" value="P:L-tryptophan biosynthetic process"/>
    <property type="evidence" value="ECO:0007669"/>
    <property type="project" value="UniProtKB-UniRule"/>
</dbReference>
<evidence type="ECO:0000259" key="10">
    <source>
        <dbReference type="Pfam" id="PF00218"/>
    </source>
</evidence>
<dbReference type="AlphaFoldDB" id="A0A248TMH6"/>
<evidence type="ECO:0000313" key="11">
    <source>
        <dbReference type="EMBL" id="ASV69424.1"/>
    </source>
</evidence>
<dbReference type="SUPFAM" id="SSF51366">
    <property type="entry name" value="Ribulose-phoshate binding barrel"/>
    <property type="match status" value="1"/>
</dbReference>
<dbReference type="FunFam" id="3.20.20.70:FF:000024">
    <property type="entry name" value="Indole-3-glycerol phosphate synthase"/>
    <property type="match status" value="1"/>
</dbReference>
<keyword evidence="4 9" id="KW-0028">Amino-acid biosynthesis</keyword>
<dbReference type="GO" id="GO:0004425">
    <property type="term" value="F:indole-3-glycerol-phosphate synthase activity"/>
    <property type="evidence" value="ECO:0007669"/>
    <property type="project" value="UniProtKB-UniRule"/>
</dbReference>